<evidence type="ECO:0000313" key="3">
    <source>
        <dbReference type="EMBL" id="RNL62141.1"/>
    </source>
</evidence>
<dbReference type="Proteomes" id="UP000267128">
    <property type="component" value="Unassembled WGS sequence"/>
</dbReference>
<dbReference type="InterPro" id="IPR051448">
    <property type="entry name" value="CdaR-like_regulators"/>
</dbReference>
<dbReference type="EMBL" id="RJSE01000007">
    <property type="protein sequence ID" value="RNL62141.1"/>
    <property type="molecule type" value="Genomic_DNA"/>
</dbReference>
<comment type="caution">
    <text evidence="3">The sequence shown here is derived from an EMBL/GenBank/DDBJ whole genome shotgun (WGS) entry which is preliminary data.</text>
</comment>
<proteinExistence type="predicted"/>
<keyword evidence="4" id="KW-1185">Reference proteome</keyword>
<sequence length="373" mass="40081">MTEIEDRMRPHLEAMWADRDRLVQQVTRAVTSQVPSYAVTPSSEVWIGMTRILERVAYGDPFAPPTEDDRVAAYGTGAQGARAGIAPEDLVAAVLLGAREVEADVLDRAAAAGLSAEQLLLASGLARRWAEQMAVWATQGLVGAARDHSERHVIEERLVLGLLQDAPRGVVLEQAAGLGVDPGRDWFAVVALGVADDDPAAATALRLATPGALWATVSDGAGQVELVGLVPRIPRVPDELVVGAAGPGTLFRATPMLRDAARAARVARRFGRRGASDLDALGLLVPLHEDPDLAARLTARWIAPLEAEPRHQLVATLRSWIAHDGQVELVAREFAVHANTVRNRLVRIGDILGPEWRTPPCRAEIWAALQVDE</sequence>
<gene>
    <name evidence="3" type="ORF">EFK50_10075</name>
</gene>
<dbReference type="Gene3D" id="1.10.10.2840">
    <property type="entry name" value="PucR C-terminal helix-turn-helix domain"/>
    <property type="match status" value="1"/>
</dbReference>
<dbReference type="RefSeq" id="WP_123227437.1">
    <property type="nucleotide sequence ID" value="NZ_RJSE01000007.1"/>
</dbReference>
<accession>A0A3N0CFY9</accession>
<dbReference type="PANTHER" id="PTHR33744:SF1">
    <property type="entry name" value="DNA-BINDING TRANSCRIPTIONAL ACTIVATOR ADER"/>
    <property type="match status" value="1"/>
</dbReference>
<protein>
    <submittedName>
        <fullName evidence="3">PucR family transcriptional regulator</fullName>
    </submittedName>
</protein>
<dbReference type="Pfam" id="PF14361">
    <property type="entry name" value="RsbRD_N"/>
    <property type="match status" value="1"/>
</dbReference>
<organism evidence="3 4">
    <name type="scientific">Nocardioides marmoriginsengisoli</name>
    <dbReference type="NCBI Taxonomy" id="661483"/>
    <lineage>
        <taxon>Bacteria</taxon>
        <taxon>Bacillati</taxon>
        <taxon>Actinomycetota</taxon>
        <taxon>Actinomycetes</taxon>
        <taxon>Propionibacteriales</taxon>
        <taxon>Nocardioidaceae</taxon>
        <taxon>Nocardioides</taxon>
    </lineage>
</organism>
<name>A0A3N0CFY9_9ACTN</name>
<evidence type="ECO:0000259" key="2">
    <source>
        <dbReference type="Pfam" id="PF14361"/>
    </source>
</evidence>
<feature type="domain" description="PucR C-terminal helix-turn-helix" evidence="1">
    <location>
        <begin position="313"/>
        <end position="370"/>
    </location>
</feature>
<dbReference type="AlphaFoldDB" id="A0A3N0CFY9"/>
<evidence type="ECO:0000259" key="1">
    <source>
        <dbReference type="Pfam" id="PF13556"/>
    </source>
</evidence>
<dbReference type="InterPro" id="IPR025736">
    <property type="entry name" value="PucR_C-HTH_dom"/>
</dbReference>
<dbReference type="OrthoDB" id="8450798at2"/>
<dbReference type="InterPro" id="IPR042070">
    <property type="entry name" value="PucR_C-HTH_sf"/>
</dbReference>
<dbReference type="InterPro" id="IPR025751">
    <property type="entry name" value="RsbRD_N_dom"/>
</dbReference>
<reference evidence="3 4" key="1">
    <citation type="submission" date="2018-11" db="EMBL/GenBank/DDBJ databases">
        <authorList>
            <person name="Li F."/>
        </authorList>
    </citation>
    <scope>NUCLEOTIDE SEQUENCE [LARGE SCALE GENOMIC DNA]</scope>
    <source>
        <strain evidence="3 4">Gsoil 097</strain>
    </source>
</reference>
<feature type="domain" description="RsbT co-antagonist protein RsbRD N-terminal" evidence="2">
    <location>
        <begin position="20"/>
        <end position="150"/>
    </location>
</feature>
<dbReference type="Pfam" id="PF13556">
    <property type="entry name" value="HTH_30"/>
    <property type="match status" value="1"/>
</dbReference>
<dbReference type="PANTHER" id="PTHR33744">
    <property type="entry name" value="CARBOHYDRATE DIACID REGULATOR"/>
    <property type="match status" value="1"/>
</dbReference>
<evidence type="ECO:0000313" key="4">
    <source>
        <dbReference type="Proteomes" id="UP000267128"/>
    </source>
</evidence>